<gene>
    <name evidence="12" type="ORF">EUX98_g8015</name>
</gene>
<dbReference type="Pfam" id="PF16414">
    <property type="entry name" value="NPC1_N"/>
    <property type="match status" value="1"/>
</dbReference>
<evidence type="ECO:0000256" key="5">
    <source>
        <dbReference type="ARBA" id="ARBA00022989"/>
    </source>
</evidence>
<dbReference type="GO" id="GO:0015918">
    <property type="term" value="P:sterol transport"/>
    <property type="evidence" value="ECO:0007669"/>
    <property type="project" value="TreeGrafter"/>
</dbReference>
<comment type="caution">
    <text evidence="12">The sequence shown here is derived from an EMBL/GenBank/DDBJ whole genome shotgun (WGS) entry which is preliminary data.</text>
</comment>
<evidence type="ECO:0000256" key="6">
    <source>
        <dbReference type="ARBA" id="ARBA00023055"/>
    </source>
</evidence>
<feature type="transmembrane region" description="Helical" evidence="10">
    <location>
        <begin position="830"/>
        <end position="849"/>
    </location>
</feature>
<proteinExistence type="predicted"/>
<evidence type="ECO:0000256" key="10">
    <source>
        <dbReference type="SAM" id="Phobius"/>
    </source>
</evidence>
<dbReference type="InterPro" id="IPR000731">
    <property type="entry name" value="SSD"/>
</dbReference>
<feature type="transmembrane region" description="Helical" evidence="10">
    <location>
        <begin position="707"/>
        <end position="731"/>
    </location>
</feature>
<dbReference type="PROSITE" id="PS50156">
    <property type="entry name" value="SSD"/>
    <property type="match status" value="1"/>
</dbReference>
<organism evidence="12 13">
    <name type="scientific">Antrodiella citrinella</name>
    <dbReference type="NCBI Taxonomy" id="2447956"/>
    <lineage>
        <taxon>Eukaryota</taxon>
        <taxon>Fungi</taxon>
        <taxon>Dikarya</taxon>
        <taxon>Basidiomycota</taxon>
        <taxon>Agaricomycotina</taxon>
        <taxon>Agaricomycetes</taxon>
        <taxon>Polyporales</taxon>
        <taxon>Steccherinaceae</taxon>
        <taxon>Antrodiella</taxon>
    </lineage>
</organism>
<reference evidence="12 13" key="1">
    <citation type="submission" date="2019-02" db="EMBL/GenBank/DDBJ databases">
        <title>Genome sequencing of the rare red list fungi Antrodiella citrinella (Flaviporus citrinellus).</title>
        <authorList>
            <person name="Buettner E."/>
            <person name="Kellner H."/>
        </authorList>
    </citation>
    <scope>NUCLEOTIDE SEQUENCE [LARGE SCALE GENOMIC DNA]</scope>
    <source>
        <strain evidence="12 13">DSM 108506</strain>
    </source>
</reference>
<feature type="transmembrane region" description="Helical" evidence="10">
    <location>
        <begin position="936"/>
        <end position="956"/>
    </location>
</feature>
<evidence type="ECO:0000256" key="1">
    <source>
        <dbReference type="ARBA" id="ARBA00004141"/>
    </source>
</evidence>
<dbReference type="SUPFAM" id="SSF82866">
    <property type="entry name" value="Multidrug efflux transporter AcrB transmembrane domain"/>
    <property type="match status" value="1"/>
</dbReference>
<keyword evidence="2" id="KW-0813">Transport</keyword>
<keyword evidence="4" id="KW-0732">Signal</keyword>
<feature type="transmembrane region" description="Helical" evidence="10">
    <location>
        <begin position="855"/>
        <end position="880"/>
    </location>
</feature>
<dbReference type="InterPro" id="IPR032190">
    <property type="entry name" value="NPC1_N"/>
</dbReference>
<dbReference type="GO" id="GO:0016020">
    <property type="term" value="C:membrane"/>
    <property type="evidence" value="ECO:0007669"/>
    <property type="project" value="UniProtKB-SubCell"/>
</dbReference>
<accession>A0A4V3XGY4</accession>
<protein>
    <recommendedName>
        <fullName evidence="11">SSD domain-containing protein</fullName>
    </recommendedName>
</protein>
<evidence type="ECO:0000256" key="3">
    <source>
        <dbReference type="ARBA" id="ARBA00022692"/>
    </source>
</evidence>
<dbReference type="EMBL" id="SGPM01000386">
    <property type="protein sequence ID" value="THH23163.1"/>
    <property type="molecule type" value="Genomic_DNA"/>
</dbReference>
<keyword evidence="6" id="KW-0445">Lipid transport</keyword>
<dbReference type="InterPro" id="IPR053956">
    <property type="entry name" value="NPC1_MLD"/>
</dbReference>
<evidence type="ECO:0000313" key="12">
    <source>
        <dbReference type="EMBL" id="THH23163.1"/>
    </source>
</evidence>
<dbReference type="PANTHER" id="PTHR45727:SF2">
    <property type="entry name" value="NPC INTRACELLULAR CHOLESTEROL TRANSPORTER 1"/>
    <property type="match status" value="1"/>
</dbReference>
<evidence type="ECO:0000256" key="7">
    <source>
        <dbReference type="ARBA" id="ARBA00023136"/>
    </source>
</evidence>
<keyword evidence="7 10" id="KW-0472">Membrane</keyword>
<dbReference type="Gene3D" id="1.20.1640.10">
    <property type="entry name" value="Multidrug efflux transporter AcrB transmembrane domain"/>
    <property type="match status" value="1"/>
</dbReference>
<dbReference type="OrthoDB" id="6510177at2759"/>
<evidence type="ECO:0000256" key="4">
    <source>
        <dbReference type="ARBA" id="ARBA00022729"/>
    </source>
</evidence>
<dbReference type="Proteomes" id="UP000308730">
    <property type="component" value="Unassembled WGS sequence"/>
</dbReference>
<feature type="domain" description="SSD" evidence="11">
    <location>
        <begin position="626"/>
        <end position="880"/>
    </location>
</feature>
<dbReference type="Pfam" id="PF22314">
    <property type="entry name" value="NPC1_MLD"/>
    <property type="match status" value="1"/>
</dbReference>
<feature type="transmembrane region" description="Helical" evidence="10">
    <location>
        <begin position="737"/>
        <end position="759"/>
    </location>
</feature>
<dbReference type="Pfam" id="PF02460">
    <property type="entry name" value="Patched"/>
    <property type="match status" value="1"/>
</dbReference>
<keyword evidence="3 10" id="KW-0812">Transmembrane</keyword>
<evidence type="ECO:0000259" key="11">
    <source>
        <dbReference type="PROSITE" id="PS50156"/>
    </source>
</evidence>
<keyword evidence="8" id="KW-1015">Disulfide bond</keyword>
<dbReference type="GO" id="GO:0032934">
    <property type="term" value="F:sterol binding"/>
    <property type="evidence" value="ECO:0007669"/>
    <property type="project" value="TreeGrafter"/>
</dbReference>
<keyword evidence="5 10" id="KW-1133">Transmembrane helix</keyword>
<dbReference type="AlphaFoldDB" id="A0A4V3XGY4"/>
<evidence type="ECO:0000313" key="13">
    <source>
        <dbReference type="Proteomes" id="UP000308730"/>
    </source>
</evidence>
<feature type="region of interest" description="Disordered" evidence="9">
    <location>
        <begin position="786"/>
        <end position="805"/>
    </location>
</feature>
<evidence type="ECO:0000256" key="8">
    <source>
        <dbReference type="ARBA" id="ARBA00023157"/>
    </source>
</evidence>
<name>A0A4V3XGY4_9APHY</name>
<evidence type="ECO:0000256" key="2">
    <source>
        <dbReference type="ARBA" id="ARBA00022448"/>
    </source>
</evidence>
<dbReference type="PANTHER" id="PTHR45727">
    <property type="entry name" value="NPC INTRACELLULAR CHOLESTEROL TRANSPORTER 1"/>
    <property type="match status" value="1"/>
</dbReference>
<sequence length="963" mass="105148">MASDTLAMTSTRHSLQAREGHCAMRGSCGKKTFFGLELPCPNDDLASEDNIDRDLLVSLCGPEYAEGPTCCAKTQIENLGENLARAEGLVSACPACRNNFREFWCTFTCSPNQATFLNVTSTQETTSGETAVQSVDFHVSKEFGEGFYNSCKSVQMGATNAYAMDLIGGGAKNYSNFFKFMGDEKDMGSPFQIDFPLLPPSEMTPLARQARNCYDDDLGSRCTCIDCPDICPSLPPVAAPGTEPTCHVGLFSCLTFVLVLVYSLALASFLAGYITQLTLRKRRERSYERVALSTDGASESHMSPRIHTRGLVGASSLAQHYDGAESTGTQSETRNLGRGASLLDPIDTVQPRQYRLNTALRRVFYKLGLICATSPWLTFAVVFAVVGLLNLGWKWFSVETDPVRLWVSPDSESKLQKDYFDEHFGPFYRPEQIFVTSLVPSAGTTDAEPHILSWNSLKYWMDVEETIRGLQSSPHGYTLEDVCFKPQGPDGYCVVQSVGAWFGNDLGDWDSETWQDQLLHCATSPGSVECLPDFQQPLGPEYVLGGIPREADGSMRILDSKALVINIVVSDSLDKDIQARALEWETTLKDYLLQLSAKIGYEAGLSISWSTGVSLEEEINKSTNMDIKIVVLSYIAMFFYVALTLGNGSTVGNEEEGIVSSLSRWARNFPKHFKSGGLLSSDLSIDSRSNPTWFPRLPRKLFVGSKFALGLFGIALVILSVSSSVGLFSMMGVKVTLIIAEVIPFLVLAVGVDNVFILVHELDRQNLLHGPNASAAPNFGFTTPMSPTRSRSQFDPSQSNEDSVDAASMPLYLSPEERVARTLAKMGPSILLSSVTEVVAFALGALVPMPAVRNFALYAAGSVLLNAVLQVTVLVSALVLDLRRIEASRVDCFPCVRLPSRIALLDPPPSGSGLGTIAKFIRRHYAPFLLKPQVKAGVLFFFTGLLAANIISIQHIKLGLGEF</sequence>
<feature type="transmembrane region" description="Helical" evidence="10">
    <location>
        <begin position="248"/>
        <end position="275"/>
    </location>
</feature>
<feature type="compositionally biased region" description="Polar residues" evidence="9">
    <location>
        <begin position="786"/>
        <end position="801"/>
    </location>
</feature>
<feature type="transmembrane region" description="Helical" evidence="10">
    <location>
        <begin position="629"/>
        <end position="646"/>
    </location>
</feature>
<dbReference type="InterPro" id="IPR003392">
    <property type="entry name" value="PTHD_SSD"/>
</dbReference>
<keyword evidence="13" id="KW-1185">Reference proteome</keyword>
<comment type="subcellular location">
    <subcellularLocation>
        <location evidence="1">Membrane</location>
        <topology evidence="1">Multi-pass membrane protein</topology>
    </subcellularLocation>
</comment>
<feature type="transmembrane region" description="Helical" evidence="10">
    <location>
        <begin position="363"/>
        <end position="393"/>
    </location>
</feature>
<evidence type="ECO:0000256" key="9">
    <source>
        <dbReference type="SAM" id="MobiDB-lite"/>
    </source>
</evidence>